<evidence type="ECO:0000313" key="2">
    <source>
        <dbReference type="EMBL" id="SOQ57551.1"/>
    </source>
</evidence>
<accession>A0A2H1WWW6</accession>
<name>A0A2H1WWW6_SPOFR</name>
<dbReference type="InterPro" id="IPR004302">
    <property type="entry name" value="Cellulose/chitin-bd_N"/>
</dbReference>
<feature type="domain" description="Chitin-binding type-4" evidence="1">
    <location>
        <begin position="315"/>
        <end position="500"/>
    </location>
</feature>
<organism evidence="2">
    <name type="scientific">Spodoptera frugiperda</name>
    <name type="common">Fall armyworm</name>
    <dbReference type="NCBI Taxonomy" id="7108"/>
    <lineage>
        <taxon>Eukaryota</taxon>
        <taxon>Metazoa</taxon>
        <taxon>Ecdysozoa</taxon>
        <taxon>Arthropoda</taxon>
        <taxon>Hexapoda</taxon>
        <taxon>Insecta</taxon>
        <taxon>Pterygota</taxon>
        <taxon>Neoptera</taxon>
        <taxon>Endopterygota</taxon>
        <taxon>Lepidoptera</taxon>
        <taxon>Glossata</taxon>
        <taxon>Ditrysia</taxon>
        <taxon>Noctuoidea</taxon>
        <taxon>Noctuidae</taxon>
        <taxon>Amphipyrinae</taxon>
        <taxon>Spodoptera</taxon>
    </lineage>
</organism>
<proteinExistence type="predicted"/>
<protein>
    <submittedName>
        <fullName evidence="2">SFRICE_026019</fullName>
    </submittedName>
</protein>
<sequence>MNRPISSGLENTQKLELALKIPYRQYHRLLIRYPSDDLVPPYIFEKRGTSRQLMIWSAVFALSCLLAYAHGHGRLVEPVGRASLWRTGWFRDTPPNYDDNGLNCGGFHHQHSRNRGRCGICGDDYSNPQPRAHELGGRFGQGHIVATYEQGQVISTRVHISAFHMGYWEFRLCVNPSNQTQECFDNFLLELEDGGTKYYPKVGGFSDVNYRLPANVVCDHCVLQWKYTAGNNWGFCGDGTGALGCGNQENFFSCSDISIKRSENIPINDIYRKNERTYLSSKDSSQRMQLGRFVDKMFWSAVFALSCLLAYAHGHGRLAQPAGRASLWRTGLFPDAPTNYDDNGLNCGGFIHQYVVNGGRCGVCGDAFDSPQPRAHELGGKYGQGHIVATYEQGQVISTKVQITAYLLGYWELRLCQNPSDQTQECFNNFLLELEDGGTKFYPKATGIFDVNYRLPADVVCEHCVLQWKYTAGNNWGTCPNGSGALGCGIQENFFSCSDISIKGKDLITLDKDSSHLMQLYKQEASFFDKMIWSAVFALSCLLAYAHGHGRLAQPVGRASLWRTGLYSDVPPNYDDNGLNCGGLHHQYFRNGGRCGICGDAYDSPQPRAHELGGKYGQGHIVATYEQDQIINTKVYISADKRGFWEFRLCVNPSDQTQECFDNFLLELENGGTKYYPRGNGMFDVNYRLPADVVCDHCVLQWKYTAGNNWGTCADGSGALGCGIQENFFSCSDIRIKRKDLISLE</sequence>
<reference evidence="2" key="1">
    <citation type="submission" date="2016-07" db="EMBL/GenBank/DDBJ databases">
        <authorList>
            <person name="Bretaudeau A."/>
        </authorList>
    </citation>
    <scope>NUCLEOTIDE SEQUENCE</scope>
    <source>
        <strain evidence="2">Rice</strain>
        <tissue evidence="2">Whole body</tissue>
    </source>
</reference>
<feature type="domain" description="Chitin-binding type-4" evidence="1">
    <location>
        <begin position="549"/>
        <end position="734"/>
    </location>
</feature>
<dbReference type="PANTHER" id="PTHR21113">
    <property type="entry name" value="AGAP001705-PA"/>
    <property type="match status" value="1"/>
</dbReference>
<dbReference type="AlphaFoldDB" id="A0A2H1WWW6"/>
<dbReference type="PANTHER" id="PTHR21113:SF4">
    <property type="entry name" value="CHITIN-BINDING TYPE-4 DOMAIN-CONTAINING PROTEIN"/>
    <property type="match status" value="1"/>
</dbReference>
<evidence type="ECO:0000259" key="1">
    <source>
        <dbReference type="Pfam" id="PF03067"/>
    </source>
</evidence>
<feature type="domain" description="Chitin-binding type-4" evidence="1">
    <location>
        <begin position="72"/>
        <end position="257"/>
    </location>
</feature>
<dbReference type="Pfam" id="PF03067">
    <property type="entry name" value="LPMO_10"/>
    <property type="match status" value="3"/>
</dbReference>
<dbReference type="EMBL" id="ODYU01011663">
    <property type="protein sequence ID" value="SOQ57551.1"/>
    <property type="molecule type" value="Genomic_DNA"/>
</dbReference>
<gene>
    <name evidence="2" type="ORF">SFRICE_026019</name>
</gene>